<dbReference type="SUPFAM" id="SSF51322">
    <property type="entry name" value="Cyanovirin-N"/>
    <property type="match status" value="1"/>
</dbReference>
<keyword evidence="1" id="KW-0732">Signal</keyword>
<evidence type="ECO:0000313" key="3">
    <source>
        <dbReference type="EMBL" id="PNY29823.1"/>
    </source>
</evidence>
<name>A0A2K3QQK2_9HYPO</name>
<organism evidence="3 4">
    <name type="scientific">Tolypocladium capitatum</name>
    <dbReference type="NCBI Taxonomy" id="45235"/>
    <lineage>
        <taxon>Eukaryota</taxon>
        <taxon>Fungi</taxon>
        <taxon>Dikarya</taxon>
        <taxon>Ascomycota</taxon>
        <taxon>Pezizomycotina</taxon>
        <taxon>Sordariomycetes</taxon>
        <taxon>Hypocreomycetidae</taxon>
        <taxon>Hypocreales</taxon>
        <taxon>Ophiocordycipitaceae</taxon>
        <taxon>Tolypocladium</taxon>
    </lineage>
</organism>
<reference evidence="3 4" key="1">
    <citation type="submission" date="2017-08" db="EMBL/GenBank/DDBJ databases">
        <title>Harnessing the power of phylogenomics to disentangle the directionality and signatures of interkingdom host jumping in the parasitic fungal genus Tolypocladium.</title>
        <authorList>
            <person name="Quandt C.A."/>
            <person name="Patterson W."/>
            <person name="Spatafora J.W."/>
        </authorList>
    </citation>
    <scope>NUCLEOTIDE SEQUENCE [LARGE SCALE GENOMIC DNA]</scope>
    <source>
        <strain evidence="3 4">CBS 113982</strain>
    </source>
</reference>
<feature type="domain" description="Cyanovirin-N" evidence="2">
    <location>
        <begin position="77"/>
        <end position="165"/>
    </location>
</feature>
<dbReference type="Gene3D" id="2.30.60.10">
    <property type="entry name" value="Cyanovirin-N"/>
    <property type="match status" value="1"/>
</dbReference>
<feature type="signal peptide" evidence="1">
    <location>
        <begin position="1"/>
        <end position="18"/>
    </location>
</feature>
<feature type="chain" id="PRO_5014343104" description="Cyanovirin-N domain-containing protein" evidence="1">
    <location>
        <begin position="19"/>
        <end position="204"/>
    </location>
</feature>
<evidence type="ECO:0000256" key="1">
    <source>
        <dbReference type="SAM" id="SignalP"/>
    </source>
</evidence>
<sequence length="204" mass="21746">MQLPRLLVSAVAISAAAAIPQWKLAHHASQRSVEGSTTPVGPDAIIGIPNSGSQFSSESSTTQEDTGTIARLDSKVFAGQCQYMMLGGHGRVGKTTLEGQCVDSKGTWWRASLNLNRCMANRAGALVYGEQGNFDSSCRPCIIADVEEGESDDILLRCNCLDLTGLPRLTTLQLGFQANHTLAVKPNNGRLVCGNLRGDIDPVF</sequence>
<protein>
    <recommendedName>
        <fullName evidence="2">Cyanovirin-N domain-containing protein</fullName>
    </recommendedName>
</protein>
<dbReference type="Pfam" id="PF08881">
    <property type="entry name" value="CVNH"/>
    <property type="match status" value="1"/>
</dbReference>
<dbReference type="Proteomes" id="UP000236621">
    <property type="component" value="Unassembled WGS sequence"/>
</dbReference>
<keyword evidence="4" id="KW-1185">Reference proteome</keyword>
<gene>
    <name evidence="3" type="ORF">TCAP_00264</name>
</gene>
<dbReference type="OrthoDB" id="2947935at2759"/>
<evidence type="ECO:0000313" key="4">
    <source>
        <dbReference type="Proteomes" id="UP000236621"/>
    </source>
</evidence>
<evidence type="ECO:0000259" key="2">
    <source>
        <dbReference type="Pfam" id="PF08881"/>
    </source>
</evidence>
<accession>A0A2K3QQK2</accession>
<comment type="caution">
    <text evidence="3">The sequence shown here is derived from an EMBL/GenBank/DDBJ whole genome shotgun (WGS) entry which is preliminary data.</text>
</comment>
<dbReference type="AlphaFoldDB" id="A0A2K3QQK2"/>
<dbReference type="InterPro" id="IPR036673">
    <property type="entry name" value="Cyanovirin-N_sf"/>
</dbReference>
<proteinExistence type="predicted"/>
<dbReference type="InterPro" id="IPR011058">
    <property type="entry name" value="Cyanovirin-N"/>
</dbReference>
<dbReference type="EMBL" id="NRSZ01000045">
    <property type="protein sequence ID" value="PNY29823.1"/>
    <property type="molecule type" value="Genomic_DNA"/>
</dbReference>